<comment type="subcellular location">
    <subcellularLocation>
        <location evidence="1">Membrane</location>
        <topology evidence="1">Multi-pass membrane protein</topology>
    </subcellularLocation>
</comment>
<feature type="transmembrane region" description="Helical" evidence="7">
    <location>
        <begin position="83"/>
        <end position="105"/>
    </location>
</feature>
<evidence type="ECO:0000256" key="4">
    <source>
        <dbReference type="ARBA" id="ARBA00022847"/>
    </source>
</evidence>
<dbReference type="GO" id="GO:0005384">
    <property type="term" value="F:manganese ion transmembrane transporter activity"/>
    <property type="evidence" value="ECO:0007669"/>
    <property type="project" value="TreeGrafter"/>
</dbReference>
<evidence type="ECO:0000256" key="1">
    <source>
        <dbReference type="ARBA" id="ARBA00004141"/>
    </source>
</evidence>
<dbReference type="GO" id="GO:0034755">
    <property type="term" value="P:iron ion transmembrane transport"/>
    <property type="evidence" value="ECO:0007669"/>
    <property type="project" value="TreeGrafter"/>
</dbReference>
<dbReference type="GO" id="GO:0015086">
    <property type="term" value="F:cadmium ion transmembrane transporter activity"/>
    <property type="evidence" value="ECO:0007669"/>
    <property type="project" value="TreeGrafter"/>
</dbReference>
<keyword evidence="3 7" id="KW-0812">Transmembrane</keyword>
<keyword evidence="9" id="KW-1185">Reference proteome</keyword>
<dbReference type="GO" id="GO:0015293">
    <property type="term" value="F:symporter activity"/>
    <property type="evidence" value="ECO:0007669"/>
    <property type="project" value="UniProtKB-KW"/>
</dbReference>
<keyword evidence="2" id="KW-0813">Transport</keyword>
<accession>A0A2N5DRM1</accession>
<evidence type="ECO:0000256" key="5">
    <source>
        <dbReference type="ARBA" id="ARBA00022989"/>
    </source>
</evidence>
<feature type="transmembrane region" description="Helical" evidence="7">
    <location>
        <begin position="339"/>
        <end position="360"/>
    </location>
</feature>
<keyword evidence="4" id="KW-0769">Symport</keyword>
<evidence type="ECO:0000313" key="8">
    <source>
        <dbReference type="EMBL" id="PLR28698.1"/>
    </source>
</evidence>
<dbReference type="AlphaFoldDB" id="A0A2N5DRM1"/>
<comment type="caution">
    <text evidence="8">The sequence shown here is derived from an EMBL/GenBank/DDBJ whole genome shotgun (WGS) entry which is preliminary data.</text>
</comment>
<evidence type="ECO:0000313" key="9">
    <source>
        <dbReference type="Proteomes" id="UP000234479"/>
    </source>
</evidence>
<gene>
    <name evidence="8" type="ORF">SGCZBJ_01745</name>
</gene>
<dbReference type="Pfam" id="PF01566">
    <property type="entry name" value="Nramp"/>
    <property type="match status" value="1"/>
</dbReference>
<evidence type="ECO:0000256" key="3">
    <source>
        <dbReference type="ARBA" id="ARBA00022692"/>
    </source>
</evidence>
<feature type="transmembrane region" description="Helical" evidence="7">
    <location>
        <begin position="290"/>
        <end position="319"/>
    </location>
</feature>
<reference evidence="8 9" key="1">
    <citation type="submission" date="2017-12" db="EMBL/GenBank/DDBJ databases">
        <title>The genome sequence of Caulobacter sp. 410.</title>
        <authorList>
            <person name="Gao J."/>
            <person name="Mao X."/>
            <person name="Sun J."/>
        </authorList>
    </citation>
    <scope>NUCLEOTIDE SEQUENCE [LARGE SCALE GENOMIC DNA]</scope>
    <source>
        <strain evidence="8 9">410</strain>
    </source>
</reference>
<dbReference type="PANTHER" id="PTHR11706">
    <property type="entry name" value="SOLUTE CARRIER PROTEIN FAMILY 11 MEMBER"/>
    <property type="match status" value="1"/>
</dbReference>
<evidence type="ECO:0000256" key="7">
    <source>
        <dbReference type="SAM" id="Phobius"/>
    </source>
</evidence>
<feature type="transmembrane region" description="Helical" evidence="7">
    <location>
        <begin position="149"/>
        <end position="171"/>
    </location>
</feature>
<feature type="transmembrane region" description="Helical" evidence="7">
    <location>
        <begin position="408"/>
        <end position="429"/>
    </location>
</feature>
<name>A0A2N5DRM1_9CAUL</name>
<sequence length="430" mass="45536">MSGLRRRIRSIALFEQLGPGLVTGAADDDPSGIATYSQTGARFGYGLLWTMLLTYPLMSAIQLVSGEIGRVTGRGLARNMGRVIAAPLVTGLVALLFIANTINIGADLAAMGAASQLWAGGGSHWFTAGFAILSLLLQMFVPYRRYVRFLAWLTLVLFAYVAVLMVVKLEWTQVGRGLIWPDPAVFRSKDAITTIVAIFGTTISPYLFFWQAAQEVEEVDQDDDALPLRSAPEQARPELRRIKLDTFLGMAVSNLIALAIMIATAATLHAQGKTEIATAADAAKALEPAAGHFAFLLFSLGIVGTGLLSIPVLAGSAAYAVGETRGWKCGLDKKPWEAVGFYAVIGAATLLGIGIDLAGIDPIKALFWSAVINGVIAVPMMVVMMLVVSRRDRMGGFTAGPWLKGFGWLATAVMALAAGAMLVGTALGAT</sequence>
<keyword evidence="5 7" id="KW-1133">Transmembrane helix</keyword>
<feature type="transmembrane region" description="Helical" evidence="7">
    <location>
        <begin position="366"/>
        <end position="388"/>
    </location>
</feature>
<protein>
    <submittedName>
        <fullName evidence="8">Iron transporter</fullName>
    </submittedName>
</protein>
<feature type="transmembrane region" description="Helical" evidence="7">
    <location>
        <begin position="191"/>
        <end position="209"/>
    </location>
</feature>
<organism evidence="8 9">
    <name type="scientific">Caulobacter zeae</name>
    <dbReference type="NCBI Taxonomy" id="2055137"/>
    <lineage>
        <taxon>Bacteria</taxon>
        <taxon>Pseudomonadati</taxon>
        <taxon>Pseudomonadota</taxon>
        <taxon>Alphaproteobacteria</taxon>
        <taxon>Caulobacterales</taxon>
        <taxon>Caulobacteraceae</taxon>
        <taxon>Caulobacter</taxon>
    </lineage>
</organism>
<dbReference type="OrthoDB" id="9787548at2"/>
<dbReference type="InterPro" id="IPR001046">
    <property type="entry name" value="NRAMP_fam"/>
</dbReference>
<proteinExistence type="predicted"/>
<evidence type="ECO:0000256" key="2">
    <source>
        <dbReference type="ARBA" id="ARBA00022448"/>
    </source>
</evidence>
<dbReference type="Proteomes" id="UP000234479">
    <property type="component" value="Unassembled WGS sequence"/>
</dbReference>
<dbReference type="PANTHER" id="PTHR11706:SF33">
    <property type="entry name" value="NATURAL RESISTANCE-ASSOCIATED MACROPHAGE PROTEIN 2"/>
    <property type="match status" value="1"/>
</dbReference>
<dbReference type="EMBL" id="PJRS01000006">
    <property type="protein sequence ID" value="PLR28698.1"/>
    <property type="molecule type" value="Genomic_DNA"/>
</dbReference>
<keyword evidence="6 7" id="KW-0472">Membrane</keyword>
<evidence type="ECO:0000256" key="6">
    <source>
        <dbReference type="ARBA" id="ARBA00023136"/>
    </source>
</evidence>
<dbReference type="RefSeq" id="WP_101716316.1">
    <property type="nucleotide sequence ID" value="NZ_PJRS01000006.1"/>
</dbReference>
<dbReference type="GO" id="GO:0005886">
    <property type="term" value="C:plasma membrane"/>
    <property type="evidence" value="ECO:0007669"/>
    <property type="project" value="TreeGrafter"/>
</dbReference>
<feature type="transmembrane region" description="Helical" evidence="7">
    <location>
        <begin position="117"/>
        <end position="137"/>
    </location>
</feature>
<feature type="transmembrane region" description="Helical" evidence="7">
    <location>
        <begin position="246"/>
        <end position="270"/>
    </location>
</feature>